<reference evidence="4" key="1">
    <citation type="submission" date="2023-02" db="EMBL/GenBank/DDBJ databases">
        <title>Mating type loci evolution in Malassezia.</title>
        <authorList>
            <person name="Coelho M.A."/>
        </authorList>
    </citation>
    <scope>NUCLEOTIDE SEQUENCE</scope>
    <source>
        <strain evidence="4">CBS 14136</strain>
    </source>
</reference>
<feature type="compositionally biased region" description="Polar residues" evidence="2">
    <location>
        <begin position="338"/>
        <end position="351"/>
    </location>
</feature>
<evidence type="ECO:0000313" key="5">
    <source>
        <dbReference type="Proteomes" id="UP001214628"/>
    </source>
</evidence>
<proteinExistence type="predicted"/>
<dbReference type="GO" id="GO:0043130">
    <property type="term" value="F:ubiquitin binding"/>
    <property type="evidence" value="ECO:0007669"/>
    <property type="project" value="InterPro"/>
</dbReference>
<feature type="region of interest" description="Disordered" evidence="2">
    <location>
        <begin position="332"/>
        <end position="351"/>
    </location>
</feature>
<dbReference type="GO" id="GO:0005802">
    <property type="term" value="C:trans-Golgi network"/>
    <property type="evidence" value="ECO:0007669"/>
    <property type="project" value="TreeGrafter"/>
</dbReference>
<accession>A0AAF0F833</accession>
<feature type="region of interest" description="Disordered" evidence="2">
    <location>
        <begin position="868"/>
        <end position="890"/>
    </location>
</feature>
<dbReference type="SUPFAM" id="SSF89009">
    <property type="entry name" value="GAT-like domain"/>
    <property type="match status" value="1"/>
</dbReference>
<dbReference type="GO" id="GO:0006895">
    <property type="term" value="P:Golgi to endosome transport"/>
    <property type="evidence" value="ECO:0007669"/>
    <property type="project" value="TreeGrafter"/>
</dbReference>
<feature type="coiled-coil region" evidence="1">
    <location>
        <begin position="376"/>
        <end position="403"/>
    </location>
</feature>
<protein>
    <recommendedName>
        <fullName evidence="3">GAT domain-containing protein</fullName>
    </recommendedName>
</protein>
<dbReference type="Proteomes" id="UP001214628">
    <property type="component" value="Chromosome 4"/>
</dbReference>
<keyword evidence="5" id="KW-1185">Reference proteome</keyword>
<dbReference type="InterPro" id="IPR011990">
    <property type="entry name" value="TPR-like_helical_dom_sf"/>
</dbReference>
<dbReference type="GO" id="GO:0005829">
    <property type="term" value="C:cytosol"/>
    <property type="evidence" value="ECO:0007669"/>
    <property type="project" value="GOC"/>
</dbReference>
<dbReference type="Pfam" id="PF01535">
    <property type="entry name" value="PPR"/>
    <property type="match status" value="1"/>
</dbReference>
<dbReference type="GO" id="GO:0035091">
    <property type="term" value="F:phosphatidylinositol binding"/>
    <property type="evidence" value="ECO:0007669"/>
    <property type="project" value="InterPro"/>
</dbReference>
<keyword evidence="1" id="KW-0175">Coiled coil</keyword>
<dbReference type="PANTHER" id="PTHR47180">
    <property type="entry name" value="ADP-RIBOSYLATION FACTOR-BINDING PROTEIN GGA1-RELATED"/>
    <property type="match status" value="1"/>
</dbReference>
<sequence>MHPSPVMIKILEMIHEWRQTLCVTSKHKEDLVHIRDMHRLLMYKGYRFPRVDARNASVLNTDQTLQSPEELEEETRIAQGAKLQELIRRGTPRDLQQAQELMKIMSGAESDAKVATKQVTKELEKVQARAKLLNDMLDQAKPNEKFVSGDAYDQVASNLQSAQPRLQKWIEQAQEDESEYLQRFLEINDLIHQSLTRYTALMGGDTSKAQKSKAKIDLISFDDEEVESNSSSAKAIPTTSSGKGVLDELAALSLGGEDTVPRSTNSSTPTPALPSPLQKKAAATNAMDLLGDLDDFSSFSSAPLPGSGSTSAAGSASASQIQLAKSITGQNAYHGISTPPSNSNLASSGTQSNAADPFAGLDLLRYVRVDARKPRSRAIRLREADLQREISHLEQELHFVEKQEQVSKLTRDLPPVDDALLEAMYHDLLESPKPTVAKRLPDESVSALDRLKLRLGAVESLPSPQHKDPVEQQSSLTGESSALLLNPSQPTQDFHRAELLQRLETYVNQRQTNQHNIATGGSDQYAPEHGESEAYKIDSDASAETLPDIPRNEWLAIALDCAQNQDFARTIQALDLMERSGLAADSTMYTRLVNTFANHGRIDECLALSARMEQAGILTEAPMKHAMVKAYVYGNQLGSALQYLQHWESSEPAPLSAYTIATEHLLKHPVRAVHSIAWSLFYHMRLAAHPVPDVAMFALMIRACAAGVSQPNTRAPRKPEADAERALDLFRELTLRHQMRPTKEVYDTLILTCARRKEFYAEAVRLVQELLDQSAADSNPNASHSLWADTYTFNALLQGSARNGDLKTARWVLAEMLRASYSSSSPRALVNEEIISNVFWTYAVYIPPLSDRDLVSIQASSGVAENLKHGEDHVDNPKQEPAHMQPMPADGLEADSRALDLEQPKHFDGADESSKHQEISSAAVAFTQSMPQSSQEVLGEVRALMARMLVDQSASSASLQHPFQGVPITVRILNAFLAVLLHHLPLDQQLPAVLQAIDEPTGVFHETNLQPNMHTLCLVMEAAAKSKVRQEADRVVERIWAQYLSLHSSQQDQRDQIEDPSTTSKIWKLYIRNLAKSYEIDRALHALRDFYQQYPPKTSESKSRAKSQDLAPSPLEALDWMPIPPRTSSLKLLSRIDGHVSRNPHQYPKLNIERPMLRFRDLELLHHRCVALRRKDGIRLITHVDRAYTHSP</sequence>
<feature type="region of interest" description="Disordered" evidence="2">
    <location>
        <begin position="256"/>
        <end position="280"/>
    </location>
</feature>
<feature type="domain" description="GAT" evidence="3">
    <location>
        <begin position="128"/>
        <end position="202"/>
    </location>
</feature>
<feature type="compositionally biased region" description="Basic and acidic residues" evidence="2">
    <location>
        <begin position="868"/>
        <end position="881"/>
    </location>
</feature>
<evidence type="ECO:0000256" key="1">
    <source>
        <dbReference type="SAM" id="Coils"/>
    </source>
</evidence>
<dbReference type="AlphaFoldDB" id="A0AAF0F833"/>
<dbReference type="InterPro" id="IPR004152">
    <property type="entry name" value="GAT_dom"/>
</dbReference>
<dbReference type="GO" id="GO:0043328">
    <property type="term" value="P:protein transport to vacuole involved in ubiquitin-dependent protein catabolic process via the multivesicular body sorting pathway"/>
    <property type="evidence" value="ECO:0007669"/>
    <property type="project" value="TreeGrafter"/>
</dbReference>
<organism evidence="4 5">
    <name type="scientific">Malassezia psittaci</name>
    <dbReference type="NCBI Taxonomy" id="1821823"/>
    <lineage>
        <taxon>Eukaryota</taxon>
        <taxon>Fungi</taxon>
        <taxon>Dikarya</taxon>
        <taxon>Basidiomycota</taxon>
        <taxon>Ustilaginomycotina</taxon>
        <taxon>Malasseziomycetes</taxon>
        <taxon>Malasseziales</taxon>
        <taxon>Malasseziaceae</taxon>
        <taxon>Malassezia</taxon>
    </lineage>
</organism>
<name>A0AAF0F833_9BASI</name>
<evidence type="ECO:0000259" key="3">
    <source>
        <dbReference type="Pfam" id="PF03127"/>
    </source>
</evidence>
<dbReference type="Pfam" id="PF03127">
    <property type="entry name" value="GAT"/>
    <property type="match status" value="1"/>
</dbReference>
<dbReference type="GO" id="GO:0006896">
    <property type="term" value="P:Golgi to vacuole transport"/>
    <property type="evidence" value="ECO:0007669"/>
    <property type="project" value="TreeGrafter"/>
</dbReference>
<dbReference type="InterPro" id="IPR008942">
    <property type="entry name" value="ENTH_VHS"/>
</dbReference>
<dbReference type="Gene3D" id="1.25.40.10">
    <property type="entry name" value="Tetratricopeptide repeat domain"/>
    <property type="match status" value="2"/>
</dbReference>
<dbReference type="PANTHER" id="PTHR47180:SF1">
    <property type="entry name" value="ADP-RIBOSYLATION FACTOR-BINDING PROTEIN GGA1-RELATED"/>
    <property type="match status" value="1"/>
</dbReference>
<dbReference type="InterPro" id="IPR002885">
    <property type="entry name" value="PPR_rpt"/>
</dbReference>
<dbReference type="CDD" id="cd14235">
    <property type="entry name" value="GAT_GGA_fungi"/>
    <property type="match status" value="1"/>
</dbReference>
<dbReference type="InterPro" id="IPR052653">
    <property type="entry name" value="ARF-binding"/>
</dbReference>
<dbReference type="InterPro" id="IPR038425">
    <property type="entry name" value="GAT_sf"/>
</dbReference>
<evidence type="ECO:0000256" key="2">
    <source>
        <dbReference type="SAM" id="MobiDB-lite"/>
    </source>
</evidence>
<dbReference type="SUPFAM" id="SSF48464">
    <property type="entry name" value="ENTH/VHS domain"/>
    <property type="match status" value="1"/>
</dbReference>
<dbReference type="EMBL" id="CP118378">
    <property type="protein sequence ID" value="WFD44418.1"/>
    <property type="molecule type" value="Genomic_DNA"/>
</dbReference>
<evidence type="ECO:0000313" key="4">
    <source>
        <dbReference type="EMBL" id="WFD44418.1"/>
    </source>
</evidence>
<gene>
    <name evidence="4" type="ORF">MPSI1_003086</name>
</gene>
<dbReference type="Gene3D" id="1.20.58.160">
    <property type="match status" value="1"/>
</dbReference>